<name>A0A0F6TQD5_9GAMM</name>
<dbReference type="InterPro" id="IPR000073">
    <property type="entry name" value="AB_hydrolase_1"/>
</dbReference>
<evidence type="ECO:0000313" key="4">
    <source>
        <dbReference type="EMBL" id="AKE52087.1"/>
    </source>
</evidence>
<dbReference type="OrthoDB" id="149912at2"/>
<dbReference type="Proteomes" id="UP000034071">
    <property type="component" value="Chromosome"/>
</dbReference>
<keyword evidence="2 4" id="KW-0378">Hydrolase</keyword>
<feature type="domain" description="AB hydrolase-1" evidence="3">
    <location>
        <begin position="30"/>
        <end position="271"/>
    </location>
</feature>
<proteinExistence type="inferred from homology"/>
<dbReference type="GO" id="GO:0016787">
    <property type="term" value="F:hydrolase activity"/>
    <property type="evidence" value="ECO:0007669"/>
    <property type="project" value="UniProtKB-KW"/>
</dbReference>
<dbReference type="SUPFAM" id="SSF53474">
    <property type="entry name" value="alpha/beta-Hydrolases"/>
    <property type="match status" value="1"/>
</dbReference>
<dbReference type="EMBL" id="CP010975">
    <property type="protein sequence ID" value="AKE52087.1"/>
    <property type="molecule type" value="Genomic_DNA"/>
</dbReference>
<sequence length="293" mass="33272">MHFKFDREYQIQINRNKINVIEWGSPEGEPVLCLHGWLDNAATFHYLAPLLTQSGHYRLIAIEFPGHGQSEHLHPAADYQFISGISIIDGLLDVLKLEKPKFLAHSMGAALSSIYAGVFPDKVDSIVSIDALGALVSSPEGTVRQLRKALEQRKTKRGNKRYFKDLESAAIARAQVSELPVDVLLPLIERGVTLCEEGYQWSSDARLKHLSWLRMTEPQMEAVMREIICPMLVIMATDGLYKDYPEIEQRFDYLKNAERVELEGGHHLHMQFADAVAEKINDFWSKNEQNSVN</sequence>
<dbReference type="Pfam" id="PF00561">
    <property type="entry name" value="Abhydrolase_1"/>
    <property type="match status" value="1"/>
</dbReference>
<evidence type="ECO:0000256" key="1">
    <source>
        <dbReference type="ARBA" id="ARBA00008645"/>
    </source>
</evidence>
<dbReference type="InterPro" id="IPR000639">
    <property type="entry name" value="Epox_hydrolase-like"/>
</dbReference>
<dbReference type="AlphaFoldDB" id="A0A0F6TQD5"/>
<dbReference type="PANTHER" id="PTHR43798:SF14">
    <property type="entry name" value="SERINE HYDROLASE-LIKE PROTEIN DDB_G0286239"/>
    <property type="match status" value="1"/>
</dbReference>
<dbReference type="HOGENOM" id="CLU_020336_8_2_6"/>
<dbReference type="GO" id="GO:0016020">
    <property type="term" value="C:membrane"/>
    <property type="evidence" value="ECO:0007669"/>
    <property type="project" value="TreeGrafter"/>
</dbReference>
<keyword evidence="5" id="KW-1185">Reference proteome</keyword>
<dbReference type="KEGG" id="kge:TQ33_1127"/>
<comment type="similarity">
    <text evidence="1">Belongs to the AB hydrolase superfamily.</text>
</comment>
<evidence type="ECO:0000259" key="3">
    <source>
        <dbReference type="Pfam" id="PF00561"/>
    </source>
</evidence>
<evidence type="ECO:0000256" key="2">
    <source>
        <dbReference type="ARBA" id="ARBA00022801"/>
    </source>
</evidence>
<dbReference type="RefSeq" id="WP_046561197.1">
    <property type="nucleotide sequence ID" value="NZ_CP010975.1"/>
</dbReference>
<organism evidence="4 5">
    <name type="scientific">Kangiella geojedonensis</name>
    <dbReference type="NCBI Taxonomy" id="914150"/>
    <lineage>
        <taxon>Bacteria</taxon>
        <taxon>Pseudomonadati</taxon>
        <taxon>Pseudomonadota</taxon>
        <taxon>Gammaproteobacteria</taxon>
        <taxon>Kangiellales</taxon>
        <taxon>Kangiellaceae</taxon>
        <taxon>Kangiella</taxon>
    </lineage>
</organism>
<dbReference type="Gene3D" id="3.40.50.1820">
    <property type="entry name" value="alpha/beta hydrolase"/>
    <property type="match status" value="1"/>
</dbReference>
<dbReference type="STRING" id="914150.TQ33_1127"/>
<gene>
    <name evidence="4" type="ORF">TQ33_1127</name>
</gene>
<dbReference type="InterPro" id="IPR050266">
    <property type="entry name" value="AB_hydrolase_sf"/>
</dbReference>
<protein>
    <submittedName>
        <fullName evidence="4">Alpha/beta hydrolase fold protein</fullName>
    </submittedName>
</protein>
<accession>A0A0F6TQD5</accession>
<reference evidence="4 5" key="1">
    <citation type="submission" date="2015-02" db="EMBL/GenBank/DDBJ databases">
        <title>Complete genome sequence of Kangiella geojedonensis strain YCS-5T.</title>
        <authorList>
            <person name="Kim K.M."/>
        </authorList>
    </citation>
    <scope>NUCLEOTIDE SEQUENCE [LARGE SCALE GENOMIC DNA]</scope>
    <source>
        <strain evidence="4 5">YCS-5</strain>
    </source>
</reference>
<dbReference type="PRINTS" id="PR00412">
    <property type="entry name" value="EPOXHYDRLASE"/>
</dbReference>
<dbReference type="PANTHER" id="PTHR43798">
    <property type="entry name" value="MONOACYLGLYCEROL LIPASE"/>
    <property type="match status" value="1"/>
</dbReference>
<dbReference type="InterPro" id="IPR029058">
    <property type="entry name" value="AB_hydrolase_fold"/>
</dbReference>
<evidence type="ECO:0000313" key="5">
    <source>
        <dbReference type="Proteomes" id="UP000034071"/>
    </source>
</evidence>